<dbReference type="PANTHER" id="PTHR40026:SF1">
    <property type="entry name" value="PROTEIN VEG"/>
    <property type="match status" value="1"/>
</dbReference>
<dbReference type="Proteomes" id="UP000783742">
    <property type="component" value="Unassembled WGS sequence"/>
</dbReference>
<dbReference type="PANTHER" id="PTHR40026">
    <property type="entry name" value="PROTEIN VEG"/>
    <property type="match status" value="1"/>
</dbReference>
<proteinExistence type="predicted"/>
<evidence type="ECO:0000313" key="2">
    <source>
        <dbReference type="Proteomes" id="UP000783742"/>
    </source>
</evidence>
<dbReference type="RefSeq" id="WP_216549693.1">
    <property type="nucleotide sequence ID" value="NZ_JAHLQO010000005.1"/>
</dbReference>
<dbReference type="InterPro" id="IPR009366">
    <property type="entry name" value="Protein_Veg"/>
</dbReference>
<protein>
    <submittedName>
        <fullName evidence="1">Veg family protein</fullName>
    </submittedName>
</protein>
<comment type="caution">
    <text evidence="1">The sequence shown here is derived from an EMBL/GenBank/DDBJ whole genome shotgun (WGS) entry which is preliminary data.</text>
</comment>
<evidence type="ECO:0000313" key="1">
    <source>
        <dbReference type="EMBL" id="MBU5669857.1"/>
    </source>
</evidence>
<gene>
    <name evidence="1" type="ORF">KQI68_08420</name>
</gene>
<dbReference type="Pfam" id="PF06257">
    <property type="entry name" value="VEG"/>
    <property type="match status" value="1"/>
</dbReference>
<name>A0ABS6FK19_9FIRM</name>
<sequence>MNQMQIIRKELESHLGKRVIVKANKGRKKIVTRKGVLKATYPSLFVLEVYNGEEVVTASYTYSDVLTSTVKVTVLEEDVSFQDAKMIS</sequence>
<dbReference type="EMBL" id="JAHLQO010000005">
    <property type="protein sequence ID" value="MBU5669857.1"/>
    <property type="molecule type" value="Genomic_DNA"/>
</dbReference>
<reference evidence="1 2" key="1">
    <citation type="submission" date="2021-06" db="EMBL/GenBank/DDBJ databases">
        <authorList>
            <person name="Sun Q."/>
            <person name="Li D."/>
        </authorList>
    </citation>
    <scope>NUCLEOTIDE SEQUENCE [LARGE SCALE GENOMIC DNA]</scope>
    <source>
        <strain evidence="1 2">MSJ-1</strain>
    </source>
</reference>
<accession>A0ABS6FK19</accession>
<organism evidence="1 2">
    <name type="scientific">Peptoniphilus ovalis</name>
    <dbReference type="NCBI Taxonomy" id="2841503"/>
    <lineage>
        <taxon>Bacteria</taxon>
        <taxon>Bacillati</taxon>
        <taxon>Bacillota</taxon>
        <taxon>Tissierellia</taxon>
        <taxon>Tissierellales</taxon>
        <taxon>Peptoniphilaceae</taxon>
        <taxon>Peptoniphilus</taxon>
    </lineage>
</organism>
<keyword evidence="2" id="KW-1185">Reference proteome</keyword>